<evidence type="ECO:0000313" key="5">
    <source>
        <dbReference type="EMBL" id="QCP68969.1"/>
    </source>
</evidence>
<dbReference type="SUPFAM" id="SSF53474">
    <property type="entry name" value="alpha/beta-Hydrolases"/>
    <property type="match status" value="1"/>
</dbReference>
<evidence type="ECO:0000259" key="4">
    <source>
        <dbReference type="PROSITE" id="PS50075"/>
    </source>
</evidence>
<dbReference type="Gene3D" id="3.40.50.150">
    <property type="entry name" value="Vaccinia Virus protein VP39"/>
    <property type="match status" value="2"/>
</dbReference>
<dbReference type="InterPro" id="IPR020806">
    <property type="entry name" value="PKS_PP-bd"/>
</dbReference>
<dbReference type="CDD" id="cd19531">
    <property type="entry name" value="LCL_NRPS-like"/>
    <property type="match status" value="1"/>
</dbReference>
<evidence type="ECO:0000256" key="2">
    <source>
        <dbReference type="ARBA" id="ARBA00022450"/>
    </source>
</evidence>
<proteinExistence type="predicted"/>
<evidence type="ECO:0000256" key="3">
    <source>
        <dbReference type="ARBA" id="ARBA00022553"/>
    </source>
</evidence>
<dbReference type="SUPFAM" id="SSF52777">
    <property type="entry name" value="CoA-dependent acyltransferases"/>
    <property type="match status" value="2"/>
</dbReference>
<dbReference type="GO" id="GO:0072330">
    <property type="term" value="P:monocarboxylic acid biosynthetic process"/>
    <property type="evidence" value="ECO:0007669"/>
    <property type="project" value="UniProtKB-ARBA"/>
</dbReference>
<comment type="cofactor">
    <cofactor evidence="1">
        <name>pantetheine 4'-phosphate</name>
        <dbReference type="ChEBI" id="CHEBI:47942"/>
    </cofactor>
</comment>
<evidence type="ECO:0000256" key="1">
    <source>
        <dbReference type="ARBA" id="ARBA00001957"/>
    </source>
</evidence>
<dbReference type="PROSITE" id="PS00455">
    <property type="entry name" value="AMP_BINDING"/>
    <property type="match status" value="1"/>
</dbReference>
<dbReference type="GO" id="GO:0005737">
    <property type="term" value="C:cytoplasm"/>
    <property type="evidence" value="ECO:0007669"/>
    <property type="project" value="TreeGrafter"/>
</dbReference>
<dbReference type="InterPro" id="IPR009081">
    <property type="entry name" value="PP-bd_ACP"/>
</dbReference>
<dbReference type="InterPro" id="IPR000873">
    <property type="entry name" value="AMP-dep_synth/lig_dom"/>
</dbReference>
<feature type="domain" description="Carrier" evidence="4">
    <location>
        <begin position="1794"/>
        <end position="1869"/>
    </location>
</feature>
<dbReference type="Gene3D" id="3.30.300.30">
    <property type="match status" value="2"/>
</dbReference>
<dbReference type="CDD" id="cd17652">
    <property type="entry name" value="A_NRPS_CmdD_like"/>
    <property type="match status" value="1"/>
</dbReference>
<dbReference type="Pfam" id="PF00668">
    <property type="entry name" value="Condensation"/>
    <property type="match status" value="1"/>
</dbReference>
<keyword evidence="2" id="KW-0596">Phosphopantetheine</keyword>
<accession>A0A4P8JED2</accession>
<dbReference type="FunFam" id="1.10.1200.10:FF:000016">
    <property type="entry name" value="Non-ribosomal peptide synthase"/>
    <property type="match status" value="1"/>
</dbReference>
<dbReference type="InterPro" id="IPR041464">
    <property type="entry name" value="TubC_N"/>
</dbReference>
<dbReference type="FunFam" id="3.40.50.12780:FF:000012">
    <property type="entry name" value="Non-ribosomal peptide synthetase"/>
    <property type="match status" value="1"/>
</dbReference>
<dbReference type="Gene3D" id="1.10.10.1830">
    <property type="entry name" value="Non-ribosomal peptide synthase, adenylation domain"/>
    <property type="match status" value="1"/>
</dbReference>
<keyword evidence="3" id="KW-0597">Phosphoprotein</keyword>
<dbReference type="FunFam" id="2.30.38.10:FF:000001">
    <property type="entry name" value="Non-ribosomal peptide synthetase PvdI"/>
    <property type="match status" value="1"/>
</dbReference>
<dbReference type="GO" id="GO:0043041">
    <property type="term" value="P:amino acid activation for nonribosomal peptide biosynthetic process"/>
    <property type="evidence" value="ECO:0007669"/>
    <property type="project" value="TreeGrafter"/>
</dbReference>
<organism evidence="5">
    <name type="scientific">Moorena producens ASI16Jul14-2</name>
    <dbReference type="NCBI Taxonomy" id="2546228"/>
    <lineage>
        <taxon>Bacteria</taxon>
        <taxon>Bacillati</taxon>
        <taxon>Cyanobacteriota</taxon>
        <taxon>Cyanophyceae</taxon>
        <taxon>Coleofasciculales</taxon>
        <taxon>Coleofasciculaceae</taxon>
        <taxon>Moorena</taxon>
    </lineage>
</organism>
<dbReference type="InterPro" id="IPR035075">
    <property type="entry name" value="PRMT5"/>
</dbReference>
<reference evidence="5" key="1">
    <citation type="journal article" date="2019" name="Angew. Chem. Int. Ed. Engl.">
        <title>Nature's Combinatorial Biosynthesis Produces Vatiamides A-F.</title>
        <authorList>
            <person name="Moss N.A."/>
            <person name="Seiler G."/>
            <person name="Leao T.F."/>
            <person name="Castro-Falcon G."/>
            <person name="Gerwick L."/>
            <person name="Hughes C.C."/>
            <person name="Gerwick W.H."/>
        </authorList>
    </citation>
    <scope>NUCLEOTIDE SEQUENCE</scope>
    <source>
        <strain evidence="5">ASI16Jul14-2</strain>
    </source>
</reference>
<dbReference type="Pfam" id="PF00975">
    <property type="entry name" value="Thioesterase"/>
    <property type="match status" value="1"/>
</dbReference>
<dbReference type="GO" id="GO:0008757">
    <property type="term" value="F:S-adenosylmethionine-dependent methyltransferase activity"/>
    <property type="evidence" value="ECO:0007669"/>
    <property type="project" value="InterPro"/>
</dbReference>
<dbReference type="Gene3D" id="3.30.559.30">
    <property type="entry name" value="Nonribosomal peptide synthetase, condensation domain"/>
    <property type="match status" value="1"/>
</dbReference>
<dbReference type="Pfam" id="PF18563">
    <property type="entry name" value="TubC_N"/>
    <property type="match status" value="1"/>
</dbReference>
<dbReference type="Gene3D" id="3.40.50.1820">
    <property type="entry name" value="alpha/beta hydrolase"/>
    <property type="match status" value="1"/>
</dbReference>
<dbReference type="SUPFAM" id="SSF53335">
    <property type="entry name" value="S-adenosyl-L-methionine-dependent methyltransferases"/>
    <property type="match status" value="2"/>
</dbReference>
<dbReference type="InterPro" id="IPR010071">
    <property type="entry name" value="AA_adenyl_dom"/>
</dbReference>
<dbReference type="Gene3D" id="2.30.38.10">
    <property type="entry name" value="Luciferase, Domain 3"/>
    <property type="match status" value="1"/>
</dbReference>
<name>A0A4P8JED2_9CYAN</name>
<dbReference type="CDD" id="cd02440">
    <property type="entry name" value="AdoMet_MTases"/>
    <property type="match status" value="1"/>
</dbReference>
<protein>
    <submittedName>
        <fullName evidence="5">VatN</fullName>
    </submittedName>
</protein>
<dbReference type="GO" id="GO:0008610">
    <property type="term" value="P:lipid biosynthetic process"/>
    <property type="evidence" value="ECO:0007669"/>
    <property type="project" value="UniProtKB-ARBA"/>
</dbReference>
<dbReference type="InterPro" id="IPR044894">
    <property type="entry name" value="TubC_N_sf"/>
</dbReference>
<dbReference type="SMART" id="SM00823">
    <property type="entry name" value="PKS_PP"/>
    <property type="match status" value="1"/>
</dbReference>
<dbReference type="EMBL" id="MK618714">
    <property type="protein sequence ID" value="QCP68969.1"/>
    <property type="molecule type" value="Genomic_DNA"/>
</dbReference>
<dbReference type="FunFam" id="3.40.50.980:FF:000001">
    <property type="entry name" value="Non-ribosomal peptide synthetase"/>
    <property type="match status" value="1"/>
</dbReference>
<dbReference type="SUPFAM" id="SSF47336">
    <property type="entry name" value="ACP-like"/>
    <property type="match status" value="1"/>
</dbReference>
<dbReference type="Pfam" id="PF08241">
    <property type="entry name" value="Methyltransf_11"/>
    <property type="match status" value="1"/>
</dbReference>
<dbReference type="InterPro" id="IPR045851">
    <property type="entry name" value="AMP-bd_C_sf"/>
</dbReference>
<dbReference type="GO" id="GO:0031177">
    <property type="term" value="F:phosphopantetheine binding"/>
    <property type="evidence" value="ECO:0007669"/>
    <property type="project" value="InterPro"/>
</dbReference>
<dbReference type="InterPro" id="IPR023213">
    <property type="entry name" value="CAT-like_dom_sf"/>
</dbReference>
<dbReference type="InterPro" id="IPR029063">
    <property type="entry name" value="SAM-dependent_MTases_sf"/>
</dbReference>
<dbReference type="Gene3D" id="3.30.559.10">
    <property type="entry name" value="Chloramphenicol acetyltransferase-like domain"/>
    <property type="match status" value="1"/>
</dbReference>
<dbReference type="InterPro" id="IPR036736">
    <property type="entry name" value="ACP-like_sf"/>
</dbReference>
<dbReference type="Gene3D" id="1.10.1200.10">
    <property type="entry name" value="ACP-like"/>
    <property type="match status" value="1"/>
</dbReference>
<dbReference type="Gene3D" id="3.40.50.980">
    <property type="match status" value="2"/>
</dbReference>
<dbReference type="InterPro" id="IPR029058">
    <property type="entry name" value="AB_hydrolase_fold"/>
</dbReference>
<dbReference type="GO" id="GO:0044550">
    <property type="term" value="P:secondary metabolite biosynthetic process"/>
    <property type="evidence" value="ECO:0007669"/>
    <property type="project" value="TreeGrafter"/>
</dbReference>
<dbReference type="PANTHER" id="PTHR45527:SF1">
    <property type="entry name" value="FATTY ACID SYNTHASE"/>
    <property type="match status" value="1"/>
</dbReference>
<dbReference type="InterPro" id="IPR001031">
    <property type="entry name" value="Thioesterase"/>
</dbReference>
<dbReference type="NCBIfam" id="TIGR01733">
    <property type="entry name" value="AA-adenyl-dom"/>
    <property type="match status" value="1"/>
</dbReference>
<dbReference type="PROSITE" id="PS50075">
    <property type="entry name" value="CARRIER"/>
    <property type="match status" value="1"/>
</dbReference>
<dbReference type="Pfam" id="PF05185">
    <property type="entry name" value="PRMT5"/>
    <property type="match status" value="1"/>
</dbReference>
<sequence>MNLVEFLQDISLKGVKLWCDGEKLRTGGSQEVLTPDVIAQLKQHKSEILQLLKENPDIFQVHPLSYGQKGLWFLWQLSPQNHNYNVSFSVRIYSKVDITIWQQVFQALRERHPLLRSTFPTLGEQPIQQLHQHQELDFLQIDASSWSEEELNKKVVEAHRHPFNLETEPVMRVRWFTCSEQDHIMLLTIHHIALDGWSYNLIAKELPQLYQSQLNGLEASLPPLKHSYHDYVSWQKKLVEGQEGEQLWNYWQQKLGGELPVLNLPTDRPRPPIQTYNGGSYPFKLSEKLTQQLKTLAQKEEVTLYMLLLAGFQVLLSRYTGQEDILLGSPTYGRTKAEFASIVGYFVDSVVMRADLSGNLSFRDFLSQVRQTVLGALAHQDYPFALLVEKLQVERDSSRAPLFQACFVLQKFQEFQDVQKVLFSSKKTLMNWGGLEVKPFGLEQYESQYDLFLEMLEQDSFMVGLLKYNADLFDEQTIARMAGHFQNLLEGIVKDPQQRVTALSLMTEPELDQILIEWNNTKTDYPTDKCIHQLFEDQVEKTPDAVAVVFEQQKLTYSQLNTKANQLAHYLQTLGVKPEMLVGICVERSVEMVVGLLAILKAEGAYVPLDPAYPQERLEYMFADSQVSVLLTQEQLLAQLPQHQAQVVFLDKDWEKIATETPEKVESEVSPQNLAYVIYTSGSTGKPKGVLVEHKGLCNLATVQIQAFQVNSNSRVLQFASLSFDASISEIVMALGSGASLYMGSRDTLMPGVGMSQWLRNNKITHITIPPSALAVMPKEELPDLKTIVVAGEACSPELISWWAKGRQFVNAYGPTESTVCATMAECSPECSVPPIGRPISNTQIYILDRNLQPVPIGVPGEIYISGVGLARGYLNQPQLTQEKFISHPLRNLTEERLYKTGDLARYLPDGNIEFLGRIDNQVKIRGFRIEPGEIESVLRRHSQVQQAVVIDREDTPGNKRLVAYFVPEPELEQNIQKMKGIELWPSIAEYYVYDELLYYAMTNDHRRNQSYQVAINHLVKERVVVEIGTGKDAILARFCAQAGAKKIYAIERDQETSQLAKACVDKLGLSAQIEIIHGDAMTVNLPELADVCVSEIVGAIGGCEGAAVIINNTRRFLKPDGAMIPERSVTKIAAVTLPEPLLNQPRFTKVSGYYTQKIFEQVGYPFDLRVCIKGFPQANLLSNREIFEDLYFTKFLDTELTHQIQLRIEKSGRLDGFLVWLNLHTIEGECIDILEHEHCWLPVYFPVFEPGIDVSEGDVIEAFCSRKLCENNLNPDYAIQGRIIRQQREDIDFEHISYHWKQQFKQTTFYQRLFAETETVSTSSLQLLDTHINSWQNLFNQLIKENKSEVTDSLFNTRGWISNYDNQPIPVEQMRIWAGDIVTQVLAQKPESLWEIGCGTGMLLFQIAPQTQNYYGTDISKVSLEYIKKQIEQEPEEYSHVSLAQKRAEDMADIPDNSFDVVLLSSIVQYFPSVEYLLEVIEKSIRVVKPGGMIFLGDIRSLPLMKAFHSSVQLYQATPSLSRQQLLEKIDRKMEQETELLLSPELFVALQEKHPEITDVQIRLQRGTEHNELNKYRYSVLLHIEAQPGKVITPTVESGASLSVQQIETYLRDQQPESICFSGLVNGRVASDVGLVELLSQPEAKQNVQQLRQKLESKAVNGIDPERLYELSASLGYSLELCWSTQGSGELMDGVFVRSELAKEGIVLTPLTQKSVVAGNWHHYGNNPLSSQLRKELIPQLREYIQSRLPEYMVPSGLMVLSQLPLTPNGKVDRKALPVPDMASRYQNQEYIAPRDRQELLLLKIWEDLLGIHQISIRDNFFDLGGHSLLAVRLMKYIENELGKSLSLSTLFQSPTIEELAAVLRQESISSFSPLFPINPNGSKVPIFCIHPGGGTAFCYFELAKLLGTEQPFYGLQALGIEKGQEPLTRVEDMASLYLSAIREVQPNGPYTLLGWSFGGAVALQMAYELTIQGEQVAFLGLLDTYAPSKLPDEQNLVEVEGEEIVFQLFGGTVSIPTEEFQKLAPEERTVFILNKAQQANVVPLDFQVADIERLLKVLELNYNAMRSYSPPNYSGSMTLFKPEKGSLGFSQEVIAAMGPTLGWAEESIGEVKVETVPGYHEYMVSQPSVTTLAKKLQACIEKALSNKSYSQ</sequence>
<dbReference type="SUPFAM" id="SSF56801">
    <property type="entry name" value="Acetyl-CoA synthetase-like"/>
    <property type="match status" value="1"/>
</dbReference>
<dbReference type="Pfam" id="PF00501">
    <property type="entry name" value="AMP-binding"/>
    <property type="match status" value="1"/>
</dbReference>
<dbReference type="InterPro" id="IPR001242">
    <property type="entry name" value="Condensation_dom"/>
</dbReference>
<dbReference type="InterPro" id="IPR013216">
    <property type="entry name" value="Methyltransf_11"/>
</dbReference>
<dbReference type="InterPro" id="IPR020845">
    <property type="entry name" value="AMP-binding_CS"/>
</dbReference>
<dbReference type="Pfam" id="PF00550">
    <property type="entry name" value="PP-binding"/>
    <property type="match status" value="1"/>
</dbReference>
<dbReference type="PANTHER" id="PTHR45527">
    <property type="entry name" value="NONRIBOSOMAL PEPTIDE SYNTHETASE"/>
    <property type="match status" value="1"/>
</dbReference>